<keyword evidence="2" id="KW-1185">Reference proteome</keyword>
<reference evidence="1 2" key="1">
    <citation type="submission" date="2018-09" db="EMBL/GenBank/DDBJ databases">
        <authorList>
            <person name="Wang F."/>
        </authorList>
    </citation>
    <scope>NUCLEOTIDE SEQUENCE [LARGE SCALE GENOMIC DNA]</scope>
    <source>
        <strain evidence="1 2">PLHSC7-2</strain>
    </source>
</reference>
<dbReference type="InterPro" id="IPR018592">
    <property type="entry name" value="DUF2024"/>
</dbReference>
<evidence type="ECO:0000313" key="1">
    <source>
        <dbReference type="EMBL" id="RJG42586.1"/>
    </source>
</evidence>
<reference evidence="1 2" key="2">
    <citation type="submission" date="2019-01" db="EMBL/GenBank/DDBJ databases">
        <title>Motilimonas pumilus sp. nov., isolated from the gut of sea cucumber (Apostichopus japonicus).</title>
        <authorList>
            <person name="Wang F.-Q."/>
            <person name="Ren L.-H."/>
            <person name="Lin Y.-W."/>
            <person name="Sun G.-H."/>
            <person name="Du Z.-J."/>
            <person name="Zhao J.-X."/>
            <person name="Liu X.-J."/>
            <person name="Liu L.-J."/>
        </authorList>
    </citation>
    <scope>NUCLEOTIDE SEQUENCE [LARGE SCALE GENOMIC DNA]</scope>
    <source>
        <strain evidence="1 2">PLHSC7-2</strain>
    </source>
</reference>
<dbReference type="EMBL" id="QZCH01000015">
    <property type="protein sequence ID" value="RJG42586.1"/>
    <property type="molecule type" value="Genomic_DNA"/>
</dbReference>
<name>A0A418YDG8_9GAMM</name>
<proteinExistence type="predicted"/>
<sequence length="59" mass="6728">MTDKDSVMTLHVFDTFSYSGSGRILHFDVLLPEKDEQRAIACARQWLTSIGDDYIRCSS</sequence>
<dbReference type="Proteomes" id="UP000283255">
    <property type="component" value="Unassembled WGS sequence"/>
</dbReference>
<gene>
    <name evidence="1" type="ORF">D1Z90_12005</name>
</gene>
<organism evidence="1 2">
    <name type="scientific">Motilimonas pumila</name>
    <dbReference type="NCBI Taxonomy" id="2303987"/>
    <lineage>
        <taxon>Bacteria</taxon>
        <taxon>Pseudomonadati</taxon>
        <taxon>Pseudomonadota</taxon>
        <taxon>Gammaproteobacteria</taxon>
        <taxon>Alteromonadales</taxon>
        <taxon>Alteromonadales genera incertae sedis</taxon>
        <taxon>Motilimonas</taxon>
    </lineage>
</organism>
<evidence type="ECO:0000313" key="2">
    <source>
        <dbReference type="Proteomes" id="UP000283255"/>
    </source>
</evidence>
<dbReference type="SUPFAM" id="SSF160766">
    <property type="entry name" value="NE1680-like"/>
    <property type="match status" value="1"/>
</dbReference>
<comment type="caution">
    <text evidence="1">The sequence shown here is derived from an EMBL/GenBank/DDBJ whole genome shotgun (WGS) entry which is preliminary data.</text>
</comment>
<dbReference type="Pfam" id="PF09630">
    <property type="entry name" value="DUF2024"/>
    <property type="match status" value="1"/>
</dbReference>
<dbReference type="InterPro" id="IPR023122">
    <property type="entry name" value="NE1680-like_sf"/>
</dbReference>
<dbReference type="AlphaFoldDB" id="A0A418YDG8"/>
<accession>A0A418YDG8</accession>
<dbReference type="Gene3D" id="3.10.510.10">
    <property type="entry name" value="NE1680-like"/>
    <property type="match status" value="1"/>
</dbReference>
<protein>
    <submittedName>
        <fullName evidence="1">DUF2024 family protein</fullName>
    </submittedName>
</protein>